<keyword evidence="3" id="KW-0238">DNA-binding</keyword>
<dbReference type="GO" id="GO:0005634">
    <property type="term" value="C:nucleus"/>
    <property type="evidence" value="ECO:0007669"/>
    <property type="project" value="UniProtKB-SubCell"/>
</dbReference>
<evidence type="ECO:0000313" key="8">
    <source>
        <dbReference type="Proteomes" id="UP000324705"/>
    </source>
</evidence>
<dbReference type="Pfam" id="PF00319">
    <property type="entry name" value="SRF-TF"/>
    <property type="match status" value="1"/>
</dbReference>
<dbReference type="SUPFAM" id="SSF55455">
    <property type="entry name" value="SRF-like"/>
    <property type="match status" value="1"/>
</dbReference>
<comment type="subcellular location">
    <subcellularLocation>
        <location evidence="1">Nucleus</location>
    </subcellularLocation>
</comment>
<protein>
    <recommendedName>
        <fullName evidence="6">MADS-box domain-containing protein</fullName>
    </recommendedName>
</protein>
<reference evidence="7 8" key="1">
    <citation type="submission" date="2017-09" db="EMBL/GenBank/DDBJ databases">
        <authorList>
            <consortium name="International Durum Wheat Genome Sequencing Consortium (IDWGSC)"/>
            <person name="Milanesi L."/>
        </authorList>
    </citation>
    <scope>NUCLEOTIDE SEQUENCE [LARGE SCALE GENOMIC DNA]</scope>
    <source>
        <strain evidence="8">cv. Svevo</strain>
    </source>
</reference>
<keyword evidence="8" id="KW-1185">Reference proteome</keyword>
<accession>A0A9R1RCQ5</accession>
<evidence type="ECO:0000256" key="3">
    <source>
        <dbReference type="ARBA" id="ARBA00023125"/>
    </source>
</evidence>
<dbReference type="Gramene" id="TRITD2Av1G259110.1">
    <property type="protein sequence ID" value="TRITD2Av1G259110.1"/>
    <property type="gene ID" value="TRITD2Av1G259110"/>
</dbReference>
<evidence type="ECO:0000256" key="4">
    <source>
        <dbReference type="ARBA" id="ARBA00023163"/>
    </source>
</evidence>
<keyword evidence="2" id="KW-0805">Transcription regulation</keyword>
<dbReference type="GO" id="GO:0046983">
    <property type="term" value="F:protein dimerization activity"/>
    <property type="evidence" value="ECO:0007669"/>
    <property type="project" value="InterPro"/>
</dbReference>
<keyword evidence="5" id="KW-0539">Nucleus</keyword>
<dbReference type="InterPro" id="IPR002100">
    <property type="entry name" value="TF_MADSbox"/>
</dbReference>
<evidence type="ECO:0000259" key="6">
    <source>
        <dbReference type="PROSITE" id="PS50066"/>
    </source>
</evidence>
<dbReference type="SMART" id="SM00432">
    <property type="entry name" value="MADS"/>
    <property type="match status" value="1"/>
</dbReference>
<dbReference type="PROSITE" id="PS50066">
    <property type="entry name" value="MADS_BOX_2"/>
    <property type="match status" value="1"/>
</dbReference>
<organism evidence="7 8">
    <name type="scientific">Triticum turgidum subsp. durum</name>
    <name type="common">Durum wheat</name>
    <name type="synonym">Triticum durum</name>
    <dbReference type="NCBI Taxonomy" id="4567"/>
    <lineage>
        <taxon>Eukaryota</taxon>
        <taxon>Viridiplantae</taxon>
        <taxon>Streptophyta</taxon>
        <taxon>Embryophyta</taxon>
        <taxon>Tracheophyta</taxon>
        <taxon>Spermatophyta</taxon>
        <taxon>Magnoliopsida</taxon>
        <taxon>Liliopsida</taxon>
        <taxon>Poales</taxon>
        <taxon>Poaceae</taxon>
        <taxon>BOP clade</taxon>
        <taxon>Pooideae</taxon>
        <taxon>Triticodae</taxon>
        <taxon>Triticeae</taxon>
        <taxon>Triticinae</taxon>
        <taxon>Triticum</taxon>
    </lineage>
</organism>
<gene>
    <name evidence="7" type="ORF">TRITD_2Av1G259110</name>
</gene>
<name>A0A9R1RCQ5_TRITD</name>
<evidence type="ECO:0000256" key="1">
    <source>
        <dbReference type="ARBA" id="ARBA00004123"/>
    </source>
</evidence>
<dbReference type="EMBL" id="LT934113">
    <property type="protein sequence ID" value="VAH36585.1"/>
    <property type="molecule type" value="Genomic_DNA"/>
</dbReference>
<dbReference type="PANTHER" id="PTHR48019">
    <property type="entry name" value="SERUM RESPONSE FACTOR HOMOLOG"/>
    <property type="match status" value="1"/>
</dbReference>
<dbReference type="Proteomes" id="UP000324705">
    <property type="component" value="Chromosome 2A"/>
</dbReference>
<evidence type="ECO:0000256" key="5">
    <source>
        <dbReference type="ARBA" id="ARBA00023242"/>
    </source>
</evidence>
<dbReference type="GO" id="GO:0003677">
    <property type="term" value="F:DNA binding"/>
    <property type="evidence" value="ECO:0007669"/>
    <property type="project" value="UniProtKB-KW"/>
</dbReference>
<sequence>MPRTKQVMKLVDNGKKRDLTYRTRLGSLVKKVSELSTLCGIDVFLLCVKPGPAGGEVTAWPEDRDALRELVARFRGTPPERVKENLNAATYLQGELAKGQRKLVKARHCRLDDVLTQWDRHLDDLSVHDLNELYRTLGETLQRAQRRIAELGVTSSALAVVTAPEQQHGPAFPGNAFDFGFGCLSSGATSSVALPLLGAQDYHYLPRDIPPPPPLSVQPPYLGFHMLPSGIAFGSPLPLPLQMSAPSGFSFTSAAGMSMTMDRLHYDANAVVNGGTAATGAAFYDDFGSRQGQGFGTGAAYHHQDLLGYGCFDAGYDVEPRAAAGVWPLATPNNNQVVDAAAYQLQNDPSALWSENGAGHLALQGGQEERGRLRRFHRRV</sequence>
<dbReference type="InterPro" id="IPR050142">
    <property type="entry name" value="MADS-box/MEF2_TF"/>
</dbReference>
<dbReference type="InterPro" id="IPR036879">
    <property type="entry name" value="TF_MADSbox_sf"/>
</dbReference>
<dbReference type="Gene3D" id="3.40.1810.10">
    <property type="entry name" value="Transcription factor, MADS-box"/>
    <property type="match status" value="1"/>
</dbReference>
<keyword evidence="4" id="KW-0804">Transcription</keyword>
<evidence type="ECO:0000256" key="2">
    <source>
        <dbReference type="ARBA" id="ARBA00023015"/>
    </source>
</evidence>
<dbReference type="OMA" id="TTWPPDR"/>
<dbReference type="AlphaFoldDB" id="A0A9R1RCQ5"/>
<evidence type="ECO:0000313" key="7">
    <source>
        <dbReference type="EMBL" id="VAH36585.1"/>
    </source>
</evidence>
<proteinExistence type="predicted"/>
<feature type="domain" description="MADS-box" evidence="6">
    <location>
        <begin position="1"/>
        <end position="46"/>
    </location>
</feature>